<feature type="region of interest" description="Disordered" evidence="5">
    <location>
        <begin position="342"/>
        <end position="382"/>
    </location>
</feature>
<evidence type="ECO:0000256" key="4">
    <source>
        <dbReference type="PROSITE-ProRule" id="PRU00146"/>
    </source>
</evidence>
<feature type="compositionally biased region" description="Basic and acidic residues" evidence="5">
    <location>
        <begin position="262"/>
        <end position="280"/>
    </location>
</feature>
<feature type="region of interest" description="Disordered" evidence="5">
    <location>
        <begin position="736"/>
        <end position="800"/>
    </location>
</feature>
<dbReference type="SUPFAM" id="SSF57903">
    <property type="entry name" value="FYVE/PHD zinc finger"/>
    <property type="match status" value="1"/>
</dbReference>
<dbReference type="InterPro" id="IPR013083">
    <property type="entry name" value="Znf_RING/FYVE/PHD"/>
</dbReference>
<keyword evidence="3" id="KW-0862">Zinc</keyword>
<feature type="compositionally biased region" description="Polar residues" evidence="5">
    <location>
        <begin position="78"/>
        <end position="88"/>
    </location>
</feature>
<evidence type="ECO:0000259" key="6">
    <source>
        <dbReference type="PROSITE" id="PS50016"/>
    </source>
</evidence>
<feature type="compositionally biased region" description="Polar residues" evidence="5">
    <location>
        <begin position="185"/>
        <end position="205"/>
    </location>
</feature>
<keyword evidence="1" id="KW-0479">Metal-binding</keyword>
<dbReference type="PROSITE" id="PS50016">
    <property type="entry name" value="ZF_PHD_2"/>
    <property type="match status" value="1"/>
</dbReference>
<feature type="region of interest" description="Disordered" evidence="5">
    <location>
        <begin position="496"/>
        <end position="528"/>
    </location>
</feature>
<dbReference type="GO" id="GO:0045944">
    <property type="term" value="P:positive regulation of transcription by RNA polymerase II"/>
    <property type="evidence" value="ECO:0007669"/>
    <property type="project" value="TreeGrafter"/>
</dbReference>
<dbReference type="EMBL" id="ML178832">
    <property type="protein sequence ID" value="TFK99622.1"/>
    <property type="molecule type" value="Genomic_DNA"/>
</dbReference>
<accession>A0A5C3QC60</accession>
<feature type="compositionally biased region" description="Acidic residues" evidence="5">
    <location>
        <begin position="496"/>
        <end position="505"/>
    </location>
</feature>
<protein>
    <recommendedName>
        <fullName evidence="6">PHD-type domain-containing protein</fullName>
    </recommendedName>
</protein>
<dbReference type="Pfam" id="PF00628">
    <property type="entry name" value="PHD"/>
    <property type="match status" value="1"/>
</dbReference>
<feature type="compositionally biased region" description="Polar residues" evidence="5">
    <location>
        <begin position="34"/>
        <end position="58"/>
    </location>
</feature>
<dbReference type="PANTHER" id="PTHR46452">
    <property type="entry name" value="TRANSCRIPTION INITIATION FACTOR TFIID SUBUNIT 3"/>
    <property type="match status" value="1"/>
</dbReference>
<dbReference type="Gene3D" id="3.30.40.10">
    <property type="entry name" value="Zinc/RING finger domain, C3HC4 (zinc finger)"/>
    <property type="match status" value="1"/>
</dbReference>
<feature type="compositionally biased region" description="Polar residues" evidence="5">
    <location>
        <begin position="687"/>
        <end position="703"/>
    </location>
</feature>
<evidence type="ECO:0000313" key="8">
    <source>
        <dbReference type="Proteomes" id="UP000305067"/>
    </source>
</evidence>
<dbReference type="GO" id="GO:0008270">
    <property type="term" value="F:zinc ion binding"/>
    <property type="evidence" value="ECO:0007669"/>
    <property type="project" value="UniProtKB-KW"/>
</dbReference>
<name>A0A5C3QC60_9AGAR</name>
<dbReference type="Proteomes" id="UP000305067">
    <property type="component" value="Unassembled WGS sequence"/>
</dbReference>
<feature type="region of interest" description="Disordered" evidence="5">
    <location>
        <begin position="257"/>
        <end position="309"/>
    </location>
</feature>
<evidence type="ECO:0000256" key="3">
    <source>
        <dbReference type="ARBA" id="ARBA00022833"/>
    </source>
</evidence>
<dbReference type="InterPro" id="IPR019786">
    <property type="entry name" value="Zinc_finger_PHD-type_CS"/>
</dbReference>
<feature type="compositionally biased region" description="Basic and acidic residues" evidence="5">
    <location>
        <begin position="367"/>
        <end position="381"/>
    </location>
</feature>
<feature type="compositionally biased region" description="Low complexity" evidence="5">
    <location>
        <begin position="355"/>
        <end position="366"/>
    </location>
</feature>
<feature type="region of interest" description="Disordered" evidence="5">
    <location>
        <begin position="172"/>
        <end position="244"/>
    </location>
</feature>
<dbReference type="SMART" id="SM00249">
    <property type="entry name" value="PHD"/>
    <property type="match status" value="1"/>
</dbReference>
<dbReference type="STRING" id="1884261.A0A5C3QC60"/>
<gene>
    <name evidence="7" type="ORF">BDV98DRAFT_570598</name>
</gene>
<organism evidence="7 8">
    <name type="scientific">Pterulicium gracile</name>
    <dbReference type="NCBI Taxonomy" id="1884261"/>
    <lineage>
        <taxon>Eukaryota</taxon>
        <taxon>Fungi</taxon>
        <taxon>Dikarya</taxon>
        <taxon>Basidiomycota</taxon>
        <taxon>Agaricomycotina</taxon>
        <taxon>Agaricomycetes</taxon>
        <taxon>Agaricomycetidae</taxon>
        <taxon>Agaricales</taxon>
        <taxon>Pleurotineae</taxon>
        <taxon>Pterulaceae</taxon>
        <taxon>Pterulicium</taxon>
    </lineage>
</organism>
<evidence type="ECO:0000256" key="5">
    <source>
        <dbReference type="SAM" id="MobiDB-lite"/>
    </source>
</evidence>
<keyword evidence="2 4" id="KW-0863">Zinc-finger</keyword>
<dbReference type="PROSITE" id="PS01359">
    <property type="entry name" value="ZF_PHD_1"/>
    <property type="match status" value="1"/>
</dbReference>
<feature type="compositionally biased region" description="Basic and acidic residues" evidence="5">
    <location>
        <begin position="506"/>
        <end position="528"/>
    </location>
</feature>
<evidence type="ECO:0000256" key="2">
    <source>
        <dbReference type="ARBA" id="ARBA00022771"/>
    </source>
</evidence>
<feature type="compositionally biased region" description="Basic and acidic residues" evidence="5">
    <location>
        <begin position="453"/>
        <end position="466"/>
    </location>
</feature>
<feature type="compositionally biased region" description="Basic residues" evidence="5">
    <location>
        <begin position="425"/>
        <end position="434"/>
    </location>
</feature>
<reference evidence="7 8" key="1">
    <citation type="journal article" date="2019" name="Nat. Ecol. Evol.">
        <title>Megaphylogeny resolves global patterns of mushroom evolution.</title>
        <authorList>
            <person name="Varga T."/>
            <person name="Krizsan K."/>
            <person name="Foldi C."/>
            <person name="Dima B."/>
            <person name="Sanchez-Garcia M."/>
            <person name="Sanchez-Ramirez S."/>
            <person name="Szollosi G.J."/>
            <person name="Szarkandi J.G."/>
            <person name="Papp V."/>
            <person name="Albert L."/>
            <person name="Andreopoulos W."/>
            <person name="Angelini C."/>
            <person name="Antonin V."/>
            <person name="Barry K.W."/>
            <person name="Bougher N.L."/>
            <person name="Buchanan P."/>
            <person name="Buyck B."/>
            <person name="Bense V."/>
            <person name="Catcheside P."/>
            <person name="Chovatia M."/>
            <person name="Cooper J."/>
            <person name="Damon W."/>
            <person name="Desjardin D."/>
            <person name="Finy P."/>
            <person name="Geml J."/>
            <person name="Haridas S."/>
            <person name="Hughes K."/>
            <person name="Justo A."/>
            <person name="Karasinski D."/>
            <person name="Kautmanova I."/>
            <person name="Kiss B."/>
            <person name="Kocsube S."/>
            <person name="Kotiranta H."/>
            <person name="LaButti K.M."/>
            <person name="Lechner B.E."/>
            <person name="Liimatainen K."/>
            <person name="Lipzen A."/>
            <person name="Lukacs Z."/>
            <person name="Mihaltcheva S."/>
            <person name="Morgado L.N."/>
            <person name="Niskanen T."/>
            <person name="Noordeloos M.E."/>
            <person name="Ohm R.A."/>
            <person name="Ortiz-Santana B."/>
            <person name="Ovrebo C."/>
            <person name="Racz N."/>
            <person name="Riley R."/>
            <person name="Savchenko A."/>
            <person name="Shiryaev A."/>
            <person name="Soop K."/>
            <person name="Spirin V."/>
            <person name="Szebenyi C."/>
            <person name="Tomsovsky M."/>
            <person name="Tulloss R.E."/>
            <person name="Uehling J."/>
            <person name="Grigoriev I.V."/>
            <person name="Vagvolgyi C."/>
            <person name="Papp T."/>
            <person name="Martin F.M."/>
            <person name="Miettinen O."/>
            <person name="Hibbett D.S."/>
            <person name="Nagy L.G."/>
        </authorList>
    </citation>
    <scope>NUCLEOTIDE SEQUENCE [LARGE SCALE GENOMIC DNA]</scope>
    <source>
        <strain evidence="7 8">CBS 309.79</strain>
    </source>
</reference>
<dbReference type="AlphaFoldDB" id="A0A5C3QC60"/>
<feature type="region of interest" description="Disordered" evidence="5">
    <location>
        <begin position="662"/>
        <end position="720"/>
    </location>
</feature>
<dbReference type="InterPro" id="IPR011011">
    <property type="entry name" value="Znf_FYVE_PHD"/>
</dbReference>
<evidence type="ECO:0000256" key="1">
    <source>
        <dbReference type="ARBA" id="ARBA00022723"/>
    </source>
</evidence>
<dbReference type="OrthoDB" id="436852at2759"/>
<proteinExistence type="predicted"/>
<feature type="domain" description="PHD-type" evidence="6">
    <location>
        <begin position="572"/>
        <end position="624"/>
    </location>
</feature>
<dbReference type="GO" id="GO:0005669">
    <property type="term" value="C:transcription factor TFIID complex"/>
    <property type="evidence" value="ECO:0007669"/>
    <property type="project" value="TreeGrafter"/>
</dbReference>
<dbReference type="InterPro" id="IPR001965">
    <property type="entry name" value="Znf_PHD"/>
</dbReference>
<feature type="region of interest" description="Disordered" evidence="5">
    <location>
        <begin position="408"/>
        <end position="466"/>
    </location>
</feature>
<evidence type="ECO:0000313" key="7">
    <source>
        <dbReference type="EMBL" id="TFK99622.1"/>
    </source>
</evidence>
<dbReference type="PANTHER" id="PTHR46452:SF1">
    <property type="entry name" value="TRANSCRIPTION INITIATION FACTOR TFIID SUBUNIT 3"/>
    <property type="match status" value="1"/>
</dbReference>
<dbReference type="CDD" id="cd15522">
    <property type="entry name" value="PHD_TAF3"/>
    <property type="match status" value="1"/>
</dbReference>
<feature type="compositionally biased region" description="Polar residues" evidence="5">
    <location>
        <begin position="212"/>
        <end position="221"/>
    </location>
</feature>
<feature type="region of interest" description="Disordered" evidence="5">
    <location>
        <begin position="24"/>
        <end position="95"/>
    </location>
</feature>
<dbReference type="InterPro" id="IPR019787">
    <property type="entry name" value="Znf_PHD-finger"/>
</dbReference>
<keyword evidence="8" id="KW-1185">Reference proteome</keyword>
<sequence>MRPTDYVSDPMGLAAAYNSLTTSNAHVSSKHRNVTASTSQPSNSPMASTSNRQLNEPLQSPFLGAKPPSHLPLPQSPRDMSTYASTSRPPAPQFLQQQLHPPHYQHHFPQSFAPNVFPNSTDQTQHLNFDTSQLATSGPSHIPSPAMFPTEQEAMLHASGSELASIPHPQINIETPTPVRPVNGTIMSPASSGSVEPSIPSTLSSPFMAKATSGNFKTPGQSPAPLGGQDSLCAHQSSSVGHGGEMDRIRSQFLQEQMEAQRAAETRRPDYLRRSKRAETDLSQSEYPELDDDGLPGVGITESPTKGRRLKLFQETSEESFEESLMAGGYGLYRTAEWQRPSLLPESSPHPEPSSPAESPQELAPPSEKELRKRRRLEAFKKTGPTITGAKLVPIHLEGMGRVIFDINTTTEEPAEPTPPEPTPKKRSNRRKKKGGDVPDSPGKGRSILPTEPKAERPNWPDEDFPWKIRRDERTDMQKTEKEDRLRCIERFLDRDTDDEDDDDADGPRWKEDEPPHERSIPFGEHHRGGSAGYWEKAHLWSQSNRADARAALLSKKSIRALQRRRSRSEDGTTCLCGEPDEDREMVQCDACRRWYHLDCIGIRSIQELGPEEEPWFCEECVLPSTPPPATSLLAEPTFVPTDTNHRGVAGSEDLPFFHLTEESPGGTTTTTTTASAQGVRAPTTPVRGSSTFGDTASTSRSSWGEGLVRNGPRTPRQAHTAHAVRVWQHKSYNAEDEDFDPTSTPSRGIRVQPFHTPKGGNLWSMRWGGQAPRTPSKRAPTWRHNSRTDDTLHSGNSVPGGSFENLVKGLDDSPIQRVSRTNELGKGGRRLFLAEEHALRNTSPTESVGLQVTSDLRRSDFLC</sequence>